<dbReference type="Pfam" id="PF13531">
    <property type="entry name" value="SBP_bac_11"/>
    <property type="match status" value="1"/>
</dbReference>
<dbReference type="PROSITE" id="PS51318">
    <property type="entry name" value="TAT"/>
    <property type="match status" value="1"/>
</dbReference>
<keyword evidence="7" id="KW-1185">Reference proteome</keyword>
<evidence type="ECO:0000313" key="6">
    <source>
        <dbReference type="EMBL" id="GGH34355.1"/>
    </source>
</evidence>
<keyword evidence="3 5" id="KW-0732">Signal</keyword>
<feature type="binding site" evidence="4">
    <location>
        <position position="73"/>
    </location>
    <ligand>
        <name>molybdate</name>
        <dbReference type="ChEBI" id="CHEBI:36264"/>
    </ligand>
</feature>
<evidence type="ECO:0000256" key="4">
    <source>
        <dbReference type="PIRSR" id="PIRSR004846-1"/>
    </source>
</evidence>
<gene>
    <name evidence="6" type="primary">modA</name>
    <name evidence="6" type="ORF">GCM10010921_01990</name>
</gene>
<dbReference type="Gene3D" id="3.40.190.10">
    <property type="entry name" value="Periplasmic binding protein-like II"/>
    <property type="match status" value="2"/>
</dbReference>
<dbReference type="EMBL" id="BMJY01000001">
    <property type="protein sequence ID" value="GGH34355.1"/>
    <property type="molecule type" value="Genomic_DNA"/>
</dbReference>
<feature type="signal peptide" evidence="5">
    <location>
        <begin position="1"/>
        <end position="20"/>
    </location>
</feature>
<feature type="binding site" evidence="4">
    <location>
        <position position="45"/>
    </location>
    <ligand>
        <name>molybdate</name>
        <dbReference type="ChEBI" id="CHEBI:36264"/>
    </ligand>
</feature>
<feature type="binding site" evidence="4">
    <location>
        <position position="176"/>
    </location>
    <ligand>
        <name>molybdate</name>
        <dbReference type="ChEBI" id="CHEBI:36264"/>
    </ligand>
</feature>
<evidence type="ECO:0000256" key="1">
    <source>
        <dbReference type="ARBA" id="ARBA00009175"/>
    </source>
</evidence>
<dbReference type="RefSeq" id="WP_188754379.1">
    <property type="nucleotide sequence ID" value="NZ_BMJY01000001.1"/>
</dbReference>
<dbReference type="AlphaFoldDB" id="A0A917ICH5"/>
<reference evidence="6" key="1">
    <citation type="journal article" date="2014" name="Int. J. Syst. Evol. Microbiol.">
        <title>Complete genome sequence of Corynebacterium casei LMG S-19264T (=DSM 44701T), isolated from a smear-ripened cheese.</title>
        <authorList>
            <consortium name="US DOE Joint Genome Institute (JGI-PGF)"/>
            <person name="Walter F."/>
            <person name="Albersmeier A."/>
            <person name="Kalinowski J."/>
            <person name="Ruckert C."/>
        </authorList>
    </citation>
    <scope>NUCLEOTIDE SEQUENCE</scope>
    <source>
        <strain evidence="6">CGMCC 1.15794</strain>
    </source>
</reference>
<evidence type="ECO:0000256" key="3">
    <source>
        <dbReference type="ARBA" id="ARBA00022729"/>
    </source>
</evidence>
<evidence type="ECO:0000256" key="2">
    <source>
        <dbReference type="ARBA" id="ARBA00022723"/>
    </source>
</evidence>
<dbReference type="PANTHER" id="PTHR30632:SF0">
    <property type="entry name" value="SULFATE-BINDING PROTEIN"/>
    <property type="match status" value="1"/>
</dbReference>
<dbReference type="InterPro" id="IPR050682">
    <property type="entry name" value="ModA/WtpA"/>
</dbReference>
<comment type="caution">
    <text evidence="6">The sequence shown here is derived from an EMBL/GenBank/DDBJ whole genome shotgun (WGS) entry which is preliminary data.</text>
</comment>
<dbReference type="GO" id="GO:0046872">
    <property type="term" value="F:metal ion binding"/>
    <property type="evidence" value="ECO:0007669"/>
    <property type="project" value="UniProtKB-KW"/>
</dbReference>
<dbReference type="GO" id="GO:0030973">
    <property type="term" value="F:molybdate ion binding"/>
    <property type="evidence" value="ECO:0007669"/>
    <property type="project" value="TreeGrafter"/>
</dbReference>
<dbReference type="InterPro" id="IPR006311">
    <property type="entry name" value="TAT_signal"/>
</dbReference>
<feature type="binding site" evidence="4">
    <location>
        <position position="194"/>
    </location>
    <ligand>
        <name>molybdate</name>
        <dbReference type="ChEBI" id="CHEBI:36264"/>
    </ligand>
</feature>
<evidence type="ECO:0000313" key="7">
    <source>
        <dbReference type="Proteomes" id="UP000657592"/>
    </source>
</evidence>
<dbReference type="Proteomes" id="UP000657592">
    <property type="component" value="Unassembled WGS sequence"/>
</dbReference>
<dbReference type="PIRSF" id="PIRSF004846">
    <property type="entry name" value="ModA"/>
    <property type="match status" value="1"/>
</dbReference>
<name>A0A917ICH5_9MICO</name>
<comment type="similarity">
    <text evidence="1">Belongs to the bacterial solute-binding protein ModA family.</text>
</comment>
<sequence>MTSRRTLFAALALAGATALAGCGSSSGGVATPTGESTLVVAAAASLQSAFTEIGREFQAAHDGVVVQFTFGGSSGLAAQLAEGAPADVFASADVVNMDRAVDAGLVDGAPVPFARNTLEIVTHPGNPAGIEDLASLAQPGVELAVCAPQVPCGAATAAVAAEAGVVLRPASEEQSVTDVLARVTSGEADAGLVYVTDAAAAGAGVHRVPFPEAEKAVNEYPIAVLAASAAPALAGDFVAYVTGPEGQAVLAAHGFRAP</sequence>
<dbReference type="PANTHER" id="PTHR30632">
    <property type="entry name" value="MOLYBDATE-BINDING PERIPLASMIC PROTEIN"/>
    <property type="match status" value="1"/>
</dbReference>
<accession>A0A917ICH5</accession>
<reference evidence="6" key="2">
    <citation type="submission" date="2020-09" db="EMBL/GenBank/DDBJ databases">
        <authorList>
            <person name="Sun Q."/>
            <person name="Zhou Y."/>
        </authorList>
    </citation>
    <scope>NUCLEOTIDE SEQUENCE</scope>
    <source>
        <strain evidence="6">CGMCC 1.15794</strain>
    </source>
</reference>
<dbReference type="NCBIfam" id="TIGR01256">
    <property type="entry name" value="modA"/>
    <property type="match status" value="1"/>
</dbReference>
<dbReference type="GO" id="GO:0015689">
    <property type="term" value="P:molybdate ion transport"/>
    <property type="evidence" value="ECO:0007669"/>
    <property type="project" value="InterPro"/>
</dbReference>
<protein>
    <submittedName>
        <fullName evidence="6">Molybdate-binding protein</fullName>
    </submittedName>
</protein>
<keyword evidence="4" id="KW-0500">Molybdenum</keyword>
<evidence type="ECO:0000256" key="5">
    <source>
        <dbReference type="SAM" id="SignalP"/>
    </source>
</evidence>
<dbReference type="SUPFAM" id="SSF53850">
    <property type="entry name" value="Periplasmic binding protein-like II"/>
    <property type="match status" value="1"/>
</dbReference>
<proteinExistence type="inferred from homology"/>
<keyword evidence="2 4" id="KW-0479">Metal-binding</keyword>
<dbReference type="PROSITE" id="PS51257">
    <property type="entry name" value="PROKAR_LIPOPROTEIN"/>
    <property type="match status" value="1"/>
</dbReference>
<dbReference type="InterPro" id="IPR005950">
    <property type="entry name" value="ModA"/>
</dbReference>
<organism evidence="6 7">
    <name type="scientific">Microbacterium album</name>
    <dbReference type="NCBI Taxonomy" id="2053191"/>
    <lineage>
        <taxon>Bacteria</taxon>
        <taxon>Bacillati</taxon>
        <taxon>Actinomycetota</taxon>
        <taxon>Actinomycetes</taxon>
        <taxon>Micrococcales</taxon>
        <taxon>Microbacteriaceae</taxon>
        <taxon>Microbacterium</taxon>
    </lineage>
</organism>
<feature type="chain" id="PRO_5038798538" evidence="5">
    <location>
        <begin position="21"/>
        <end position="258"/>
    </location>
</feature>